<sequence>MAGANPISDQFLTPILKLQRGSRYNAYATLRESKLRAKTITNPPPLPPKNIKSFTVSTPPQKNQLKTPKNRRKGSSSINSVLTQSVPDFSSALRKENRKPALPPVAEKSATPPAKGSSRLYEINSKLIGSKSSEKRGGGGMLTARRSCANVDELKKFSLAAGNAINGENRRGGGRSTVLGKPEFKDELWVFNSKDDGSVYNSTSDDTATRMMINDKIKSAFSKVKGISGLVVQFWTPMEIGGVRLLSASGQPFAVSDLDRGLEYRLLIVDYECNIHVNDINGGPPASAFLNHFPEAFLLDIPKGGPLARYSLEKPEMYTSFMLPVFCSSDRSSCIGVVECSSIWYRDLEFVNTMTMALEEEGMGVFTVQDRIPYETINGLKLATDDIQGSLEEVCETHNIGLAQVWIPYENHVPFSSSLGHTQTKPLLALKLTGYNSVSKNSERFSWRFTKYYDFCDKIPLKIGEELVLKTLQNYEPHFFGSMPKLSTDKIMVLDYAVVGLAQYD</sequence>
<feature type="region of interest" description="Disordered" evidence="1">
    <location>
        <begin position="35"/>
        <end position="120"/>
    </location>
</feature>
<dbReference type="EMBL" id="BKCJ010003214">
    <property type="protein sequence ID" value="GEU53700.1"/>
    <property type="molecule type" value="Genomic_DNA"/>
</dbReference>
<dbReference type="PANTHER" id="PTHR37708:SF2">
    <property type="entry name" value="HOMEOBOX HOX-B3-LIKE PROTEIN"/>
    <property type="match status" value="1"/>
</dbReference>
<proteinExistence type="predicted"/>
<dbReference type="AlphaFoldDB" id="A0A6L2KY24"/>
<accession>A0A6L2KY24</accession>
<dbReference type="PANTHER" id="PTHR37708">
    <property type="entry name" value="HOMEOBOX HOX-B3-LIKE PROTEIN"/>
    <property type="match status" value="1"/>
</dbReference>
<organism evidence="3">
    <name type="scientific">Tanacetum cinerariifolium</name>
    <name type="common">Dalmatian daisy</name>
    <name type="synonym">Chrysanthemum cinerariifolium</name>
    <dbReference type="NCBI Taxonomy" id="118510"/>
    <lineage>
        <taxon>Eukaryota</taxon>
        <taxon>Viridiplantae</taxon>
        <taxon>Streptophyta</taxon>
        <taxon>Embryophyta</taxon>
        <taxon>Tracheophyta</taxon>
        <taxon>Spermatophyta</taxon>
        <taxon>Magnoliopsida</taxon>
        <taxon>eudicotyledons</taxon>
        <taxon>Gunneridae</taxon>
        <taxon>Pentapetalae</taxon>
        <taxon>asterids</taxon>
        <taxon>campanulids</taxon>
        <taxon>Asterales</taxon>
        <taxon>Asteraceae</taxon>
        <taxon>Asteroideae</taxon>
        <taxon>Anthemideae</taxon>
        <taxon>Anthemidinae</taxon>
        <taxon>Tanacetum</taxon>
    </lineage>
</organism>
<evidence type="ECO:0000313" key="3">
    <source>
        <dbReference type="EMBL" id="GEU53700.1"/>
    </source>
</evidence>
<comment type="caution">
    <text evidence="3">The sequence shown here is derived from an EMBL/GenBank/DDBJ whole genome shotgun (WGS) entry which is preliminary data.</text>
</comment>
<name>A0A6L2KY24_TANCI</name>
<dbReference type="InterPro" id="IPR055081">
    <property type="entry name" value="NLP1-9_GAF"/>
</dbReference>
<feature type="compositionally biased region" description="Polar residues" evidence="1">
    <location>
        <begin position="52"/>
        <end position="67"/>
    </location>
</feature>
<gene>
    <name evidence="3" type="ORF">Tci_025678</name>
</gene>
<evidence type="ECO:0000259" key="2">
    <source>
        <dbReference type="Pfam" id="PF22922"/>
    </source>
</evidence>
<reference evidence="3" key="1">
    <citation type="journal article" date="2019" name="Sci. Rep.">
        <title>Draft genome of Tanacetum cinerariifolium, the natural source of mosquito coil.</title>
        <authorList>
            <person name="Yamashiro T."/>
            <person name="Shiraishi A."/>
            <person name="Satake H."/>
            <person name="Nakayama K."/>
        </authorList>
    </citation>
    <scope>NUCLEOTIDE SEQUENCE</scope>
</reference>
<dbReference type="Pfam" id="PF22922">
    <property type="entry name" value="GAF_NLP"/>
    <property type="match status" value="1"/>
</dbReference>
<evidence type="ECO:0000256" key="1">
    <source>
        <dbReference type="SAM" id="MobiDB-lite"/>
    </source>
</evidence>
<feature type="domain" description="NLP1-9 GAF" evidence="2">
    <location>
        <begin position="382"/>
        <end position="489"/>
    </location>
</feature>
<protein>
    <recommendedName>
        <fullName evidence="2">NLP1-9 GAF domain-containing protein</fullName>
    </recommendedName>
</protein>
<feature type="compositionally biased region" description="Polar residues" evidence="1">
    <location>
        <begin position="75"/>
        <end position="88"/>
    </location>
</feature>